<name>A0A1Y3PAF0_9PSED</name>
<comment type="similarity">
    <text evidence="1">Belongs to the barstar family.</text>
</comment>
<evidence type="ECO:0000256" key="1">
    <source>
        <dbReference type="ARBA" id="ARBA00006845"/>
    </source>
</evidence>
<dbReference type="InterPro" id="IPR000468">
    <property type="entry name" value="Barstar"/>
</dbReference>
<dbReference type="EMBL" id="LOHF01000008">
    <property type="protein sequence ID" value="OUM73774.1"/>
    <property type="molecule type" value="Genomic_DNA"/>
</dbReference>
<dbReference type="AlphaFoldDB" id="A0A1Y3PAF0"/>
<sequence>MVRVNADLITDWQTFHTVFSDVFGFPGFYGCNMDAWIDCLSYLDDPGAEMSSVHVQYGQTLSLVIDNAQSFKHRCPEQFAALVECAAFVNWRAVEAAGAPLLALAFIV</sequence>
<protein>
    <recommendedName>
        <fullName evidence="2">Barstar (barnase inhibitor) domain-containing protein</fullName>
    </recommendedName>
</protein>
<dbReference type="SUPFAM" id="SSF52038">
    <property type="entry name" value="Barstar-related"/>
    <property type="match status" value="1"/>
</dbReference>
<dbReference type="Gene3D" id="3.30.370.10">
    <property type="entry name" value="Barstar-like"/>
    <property type="match status" value="1"/>
</dbReference>
<accession>A0A1Y3PAF0</accession>
<organism evidence="3 4">
    <name type="scientific">Pseudomonas caspiana</name>
    <dbReference type="NCBI Taxonomy" id="1451454"/>
    <lineage>
        <taxon>Bacteria</taxon>
        <taxon>Pseudomonadati</taxon>
        <taxon>Pseudomonadota</taxon>
        <taxon>Gammaproteobacteria</taxon>
        <taxon>Pseudomonadales</taxon>
        <taxon>Pseudomonadaceae</taxon>
        <taxon>Pseudomonas</taxon>
    </lineage>
</organism>
<feature type="domain" description="Barstar (barnase inhibitor)" evidence="2">
    <location>
        <begin position="2"/>
        <end position="89"/>
    </location>
</feature>
<reference evidence="3 4" key="1">
    <citation type="journal article" date="2017" name="Syst. Appl. Microbiol.">
        <title>Pseudomonas caspiana sp. nov., a citrus pathogen in the Pseudomonas syringae phylogenetic group.</title>
        <authorList>
            <person name="Busquets A."/>
            <person name="Gomila M."/>
            <person name="Beiki F."/>
            <person name="Mulet M."/>
            <person name="Rahimian H."/>
            <person name="Garcia-Valdes E."/>
            <person name="Lalucat J."/>
        </authorList>
    </citation>
    <scope>NUCLEOTIDE SEQUENCE [LARGE SCALE GENOMIC DNA]</scope>
    <source>
        <strain evidence="3 4">FBF102</strain>
    </source>
</reference>
<evidence type="ECO:0000259" key="2">
    <source>
        <dbReference type="Pfam" id="PF01337"/>
    </source>
</evidence>
<proteinExistence type="inferred from homology"/>
<comment type="caution">
    <text evidence="3">The sequence shown here is derived from an EMBL/GenBank/DDBJ whole genome shotgun (WGS) entry which is preliminary data.</text>
</comment>
<dbReference type="RefSeq" id="WP_087267252.1">
    <property type="nucleotide sequence ID" value="NZ_JBJGBV010000002.1"/>
</dbReference>
<gene>
    <name evidence="3" type="ORF">AUC60_11935</name>
</gene>
<dbReference type="Proteomes" id="UP000195440">
    <property type="component" value="Unassembled WGS sequence"/>
</dbReference>
<keyword evidence="4" id="KW-1185">Reference proteome</keyword>
<dbReference type="InterPro" id="IPR035905">
    <property type="entry name" value="Barstar-like_sf"/>
</dbReference>
<evidence type="ECO:0000313" key="4">
    <source>
        <dbReference type="Proteomes" id="UP000195440"/>
    </source>
</evidence>
<dbReference type="Pfam" id="PF01337">
    <property type="entry name" value="Barstar"/>
    <property type="match status" value="1"/>
</dbReference>
<dbReference type="OrthoDB" id="7575400at2"/>
<evidence type="ECO:0000313" key="3">
    <source>
        <dbReference type="EMBL" id="OUM73774.1"/>
    </source>
</evidence>